<name>A0AAW1QG48_9CHLO</name>
<feature type="compositionally biased region" description="Polar residues" evidence="2">
    <location>
        <begin position="467"/>
        <end position="484"/>
    </location>
</feature>
<dbReference type="InterPro" id="IPR020556">
    <property type="entry name" value="Amidase_CS"/>
</dbReference>
<dbReference type="PANTHER" id="PTHR11895">
    <property type="entry name" value="TRANSAMIDASE"/>
    <property type="match status" value="1"/>
</dbReference>
<feature type="domain" description="Amidase" evidence="3">
    <location>
        <begin position="35"/>
        <end position="456"/>
    </location>
</feature>
<comment type="caution">
    <text evidence="4">The sequence shown here is derived from an EMBL/GenBank/DDBJ whole genome shotgun (WGS) entry which is preliminary data.</text>
</comment>
<dbReference type="AlphaFoldDB" id="A0AAW1QG48"/>
<protein>
    <recommendedName>
        <fullName evidence="3">Amidase domain-containing protein</fullName>
    </recommendedName>
</protein>
<dbReference type="PROSITE" id="PS00571">
    <property type="entry name" value="AMIDASES"/>
    <property type="match status" value="1"/>
</dbReference>
<dbReference type="Proteomes" id="UP001489004">
    <property type="component" value="Unassembled WGS sequence"/>
</dbReference>
<evidence type="ECO:0000259" key="3">
    <source>
        <dbReference type="Pfam" id="PF01425"/>
    </source>
</evidence>
<dbReference type="EMBL" id="JALJOR010000003">
    <property type="protein sequence ID" value="KAK9820376.1"/>
    <property type="molecule type" value="Genomic_DNA"/>
</dbReference>
<accession>A0AAW1QG48</accession>
<organism evidence="4 5">
    <name type="scientific">[Myrmecia] bisecta</name>
    <dbReference type="NCBI Taxonomy" id="41462"/>
    <lineage>
        <taxon>Eukaryota</taxon>
        <taxon>Viridiplantae</taxon>
        <taxon>Chlorophyta</taxon>
        <taxon>core chlorophytes</taxon>
        <taxon>Trebouxiophyceae</taxon>
        <taxon>Trebouxiales</taxon>
        <taxon>Trebouxiaceae</taxon>
        <taxon>Myrmecia</taxon>
    </lineage>
</organism>
<dbReference type="InterPro" id="IPR036928">
    <property type="entry name" value="AS_sf"/>
</dbReference>
<evidence type="ECO:0000313" key="4">
    <source>
        <dbReference type="EMBL" id="KAK9820376.1"/>
    </source>
</evidence>
<dbReference type="InterPro" id="IPR023631">
    <property type="entry name" value="Amidase_dom"/>
</dbReference>
<sequence>MALPDLWRCSALEVVGLLRERKVTPLELIDVVELRVQATDGALNAIPTLCLDRARENARKFQAVNFANSSKPFFLHGLPIVVKDLTAVKGVRFTMGSLLFKDNVALYDDPLVETLKANGAIVIGKSNTPEFGAGANTYNAVFGETRNPWNTAWTPGGSSGGTAAAVAAGQVWLGTGTDLGGSLRTPASFTGLVGFRTTPGTVPQEYRPSHKDPAALQLESVSGPMARNVADLALMLDAMNQPHPRDPKSQLRQRCPSFQDAVQDALAGRANSRLRRIAWAPTLGGICQVDPEVQDICKRATDWFATLDGTSVHEACPDLHDAQRVFQGVRAACYATLKDMVREPSRSLINPDLLWQIEKGLAQTPEQTEAAEQGHAAYVSRVASFFQEYNLLCCPVVMVPPFDMKTRWVRRVQGKTGCQEYDNYVDWLTCTYAISLTNQPVLSVPCGVTAAGQPHGGRERRRKAVKKNSSSPKPTVGDSTWQLG</sequence>
<dbReference type="PANTHER" id="PTHR11895:SF76">
    <property type="entry name" value="INDOLEACETAMIDE HYDROLASE"/>
    <property type="match status" value="1"/>
</dbReference>
<dbReference type="SUPFAM" id="SSF75304">
    <property type="entry name" value="Amidase signature (AS) enzymes"/>
    <property type="match status" value="1"/>
</dbReference>
<gene>
    <name evidence="4" type="ORF">WJX72_009650</name>
</gene>
<comment type="similarity">
    <text evidence="1">Belongs to the amidase family.</text>
</comment>
<proteinExistence type="inferred from homology"/>
<dbReference type="Gene3D" id="3.90.1300.10">
    <property type="entry name" value="Amidase signature (AS) domain"/>
    <property type="match status" value="1"/>
</dbReference>
<dbReference type="Pfam" id="PF01425">
    <property type="entry name" value="Amidase"/>
    <property type="match status" value="1"/>
</dbReference>
<dbReference type="InterPro" id="IPR000120">
    <property type="entry name" value="Amidase"/>
</dbReference>
<dbReference type="GO" id="GO:0003824">
    <property type="term" value="F:catalytic activity"/>
    <property type="evidence" value="ECO:0007669"/>
    <property type="project" value="InterPro"/>
</dbReference>
<keyword evidence="5" id="KW-1185">Reference proteome</keyword>
<feature type="region of interest" description="Disordered" evidence="2">
    <location>
        <begin position="450"/>
        <end position="484"/>
    </location>
</feature>
<reference evidence="4 5" key="1">
    <citation type="journal article" date="2024" name="Nat. Commun.">
        <title>Phylogenomics reveals the evolutionary origins of lichenization in chlorophyte algae.</title>
        <authorList>
            <person name="Puginier C."/>
            <person name="Libourel C."/>
            <person name="Otte J."/>
            <person name="Skaloud P."/>
            <person name="Haon M."/>
            <person name="Grisel S."/>
            <person name="Petersen M."/>
            <person name="Berrin J.G."/>
            <person name="Delaux P.M."/>
            <person name="Dal Grande F."/>
            <person name="Keller J."/>
        </authorList>
    </citation>
    <scope>NUCLEOTIDE SEQUENCE [LARGE SCALE GENOMIC DNA]</scope>
    <source>
        <strain evidence="4 5">SAG 2043</strain>
    </source>
</reference>
<evidence type="ECO:0000313" key="5">
    <source>
        <dbReference type="Proteomes" id="UP001489004"/>
    </source>
</evidence>
<evidence type="ECO:0000256" key="2">
    <source>
        <dbReference type="SAM" id="MobiDB-lite"/>
    </source>
</evidence>
<evidence type="ECO:0000256" key="1">
    <source>
        <dbReference type="ARBA" id="ARBA00009199"/>
    </source>
</evidence>